<evidence type="ECO:0000313" key="2">
    <source>
        <dbReference type="Proteomes" id="UP000648984"/>
    </source>
</evidence>
<dbReference type="EMBL" id="WTVQ01000047">
    <property type="protein sequence ID" value="NMG77015.1"/>
    <property type="molecule type" value="Genomic_DNA"/>
</dbReference>
<evidence type="ECO:0008006" key="3">
    <source>
        <dbReference type="Google" id="ProtNLM"/>
    </source>
</evidence>
<dbReference type="Proteomes" id="UP000648984">
    <property type="component" value="Unassembled WGS sequence"/>
</dbReference>
<comment type="caution">
    <text evidence="1">The sequence shown here is derived from an EMBL/GenBank/DDBJ whole genome shotgun (WGS) entry which is preliminary data.</text>
</comment>
<protein>
    <recommendedName>
        <fullName evidence="3">Restriction endonuclease</fullName>
    </recommendedName>
</protein>
<reference evidence="1 2" key="1">
    <citation type="submission" date="2019-12" db="EMBL/GenBank/DDBJ databases">
        <title>Comparative genomics gives insights into the taxonomy of the Azoarcus-Aromatoleum group and reveals separate origins of nif in the plant-associated Azoarcus and non-plant-associated Aromatoleum sub-groups.</title>
        <authorList>
            <person name="Lafos M."/>
            <person name="Maluk M."/>
            <person name="Batista M."/>
            <person name="Junghare M."/>
            <person name="Carmona M."/>
            <person name="Faoro H."/>
            <person name="Cruz L.M."/>
            <person name="Battistoni F."/>
            <person name="De Souza E."/>
            <person name="Pedrosa F."/>
            <person name="Chen W.-M."/>
            <person name="Poole P.S."/>
            <person name="Dixon R.A."/>
            <person name="James E.K."/>
        </authorList>
    </citation>
    <scope>NUCLEOTIDE SEQUENCE [LARGE SCALE GENOMIC DNA]</scope>
    <source>
        <strain evidence="1 2">22Lin</strain>
    </source>
</reference>
<sequence>MTVTADEILNTLAAQLRRGLEQGFITLVTYGRGQARRESTENEEIIGNSLRAFAAGHPWFQEDLTFSVATNGAWYDFLVESPDGRVWMPINLKVSNLQGDDNVASKAGLFYAMTGLRPTNSAIRNWDVFCENLATHLRRENCASDYYFLVVEKSAAGVGRVFWTSLLHLRSVTPNGSNPPFQACWRQNIERSDRARSEAVDYLLNVVGQTFVLRAKALQSFKNHIVPKLSTELRTEWIGDGPLVEGESA</sequence>
<gene>
    <name evidence="1" type="ORF">GPA25_19875</name>
</gene>
<organism evidence="1 2">
    <name type="scientific">Aromatoleum diolicum</name>
    <dbReference type="NCBI Taxonomy" id="75796"/>
    <lineage>
        <taxon>Bacteria</taxon>
        <taxon>Pseudomonadati</taxon>
        <taxon>Pseudomonadota</taxon>
        <taxon>Betaproteobacteria</taxon>
        <taxon>Rhodocyclales</taxon>
        <taxon>Rhodocyclaceae</taxon>
        <taxon>Aromatoleum</taxon>
    </lineage>
</organism>
<keyword evidence="2" id="KW-1185">Reference proteome</keyword>
<name>A0ABX1QHI8_9RHOO</name>
<evidence type="ECO:0000313" key="1">
    <source>
        <dbReference type="EMBL" id="NMG77015.1"/>
    </source>
</evidence>
<proteinExistence type="predicted"/>
<accession>A0ABX1QHI8</accession>